<accession>A0A9K3EE27</accession>
<sequence>MVSDLLENESSCGVDSRCSSDSDSPTGFRGLTRLTPGASSLTRSVGGPLGSSGGSLSSIQALIAAISSFRATIVSIWAAMAAN</sequence>
<evidence type="ECO:0000313" key="2">
    <source>
        <dbReference type="EMBL" id="KAF5770901.1"/>
    </source>
</evidence>
<gene>
    <name evidence="2" type="ORF">HanXRQr2_Chr14g0664571</name>
</gene>
<dbReference type="Gramene" id="mRNA:HanXRQr2_Chr14g0664571">
    <property type="protein sequence ID" value="mRNA:HanXRQr2_Chr14g0664571"/>
    <property type="gene ID" value="HanXRQr2_Chr14g0664571"/>
</dbReference>
<evidence type="ECO:0000256" key="1">
    <source>
        <dbReference type="SAM" id="MobiDB-lite"/>
    </source>
</evidence>
<reference evidence="2" key="1">
    <citation type="journal article" date="2017" name="Nature">
        <title>The sunflower genome provides insights into oil metabolism, flowering and Asterid evolution.</title>
        <authorList>
            <person name="Badouin H."/>
            <person name="Gouzy J."/>
            <person name="Grassa C.J."/>
            <person name="Murat F."/>
            <person name="Staton S.E."/>
            <person name="Cottret L."/>
            <person name="Lelandais-Briere C."/>
            <person name="Owens G.L."/>
            <person name="Carrere S."/>
            <person name="Mayjonade B."/>
            <person name="Legrand L."/>
            <person name="Gill N."/>
            <person name="Kane N.C."/>
            <person name="Bowers J.E."/>
            <person name="Hubner S."/>
            <person name="Bellec A."/>
            <person name="Berard A."/>
            <person name="Berges H."/>
            <person name="Blanchet N."/>
            <person name="Boniface M.C."/>
            <person name="Brunel D."/>
            <person name="Catrice O."/>
            <person name="Chaidir N."/>
            <person name="Claudel C."/>
            <person name="Donnadieu C."/>
            <person name="Faraut T."/>
            <person name="Fievet G."/>
            <person name="Helmstetter N."/>
            <person name="King M."/>
            <person name="Knapp S.J."/>
            <person name="Lai Z."/>
            <person name="Le Paslier M.C."/>
            <person name="Lippi Y."/>
            <person name="Lorenzon L."/>
            <person name="Mandel J.R."/>
            <person name="Marage G."/>
            <person name="Marchand G."/>
            <person name="Marquand E."/>
            <person name="Bret-Mestries E."/>
            <person name="Morien E."/>
            <person name="Nambeesan S."/>
            <person name="Nguyen T."/>
            <person name="Pegot-Espagnet P."/>
            <person name="Pouilly N."/>
            <person name="Raftis F."/>
            <person name="Sallet E."/>
            <person name="Schiex T."/>
            <person name="Thomas J."/>
            <person name="Vandecasteele C."/>
            <person name="Vares D."/>
            <person name="Vear F."/>
            <person name="Vautrin S."/>
            <person name="Crespi M."/>
            <person name="Mangin B."/>
            <person name="Burke J.M."/>
            <person name="Salse J."/>
            <person name="Munos S."/>
            <person name="Vincourt P."/>
            <person name="Rieseberg L.H."/>
            <person name="Langlade N.B."/>
        </authorList>
    </citation>
    <scope>NUCLEOTIDE SEQUENCE</scope>
    <source>
        <tissue evidence="2">Leaves</tissue>
    </source>
</reference>
<name>A0A9K3EE27_HELAN</name>
<dbReference type="AlphaFoldDB" id="A0A9K3EE27"/>
<dbReference type="EMBL" id="MNCJ02000329">
    <property type="protein sequence ID" value="KAF5770901.1"/>
    <property type="molecule type" value="Genomic_DNA"/>
</dbReference>
<comment type="caution">
    <text evidence="2">The sequence shown here is derived from an EMBL/GenBank/DDBJ whole genome shotgun (WGS) entry which is preliminary data.</text>
</comment>
<keyword evidence="3" id="KW-1185">Reference proteome</keyword>
<protein>
    <submittedName>
        <fullName evidence="2">Uncharacterized protein</fullName>
    </submittedName>
</protein>
<reference evidence="2" key="2">
    <citation type="submission" date="2020-06" db="EMBL/GenBank/DDBJ databases">
        <title>Helianthus annuus Genome sequencing and assembly Release 2.</title>
        <authorList>
            <person name="Gouzy J."/>
            <person name="Langlade N."/>
            <person name="Munos S."/>
        </authorList>
    </citation>
    <scope>NUCLEOTIDE SEQUENCE</scope>
    <source>
        <tissue evidence="2">Leaves</tissue>
    </source>
</reference>
<evidence type="ECO:0000313" key="3">
    <source>
        <dbReference type="Proteomes" id="UP000215914"/>
    </source>
</evidence>
<organism evidence="2 3">
    <name type="scientific">Helianthus annuus</name>
    <name type="common">Common sunflower</name>
    <dbReference type="NCBI Taxonomy" id="4232"/>
    <lineage>
        <taxon>Eukaryota</taxon>
        <taxon>Viridiplantae</taxon>
        <taxon>Streptophyta</taxon>
        <taxon>Embryophyta</taxon>
        <taxon>Tracheophyta</taxon>
        <taxon>Spermatophyta</taxon>
        <taxon>Magnoliopsida</taxon>
        <taxon>eudicotyledons</taxon>
        <taxon>Gunneridae</taxon>
        <taxon>Pentapetalae</taxon>
        <taxon>asterids</taxon>
        <taxon>campanulids</taxon>
        <taxon>Asterales</taxon>
        <taxon>Asteraceae</taxon>
        <taxon>Asteroideae</taxon>
        <taxon>Heliantheae alliance</taxon>
        <taxon>Heliantheae</taxon>
        <taxon>Helianthus</taxon>
    </lineage>
</organism>
<proteinExistence type="predicted"/>
<dbReference type="Proteomes" id="UP000215914">
    <property type="component" value="Unassembled WGS sequence"/>
</dbReference>
<feature type="compositionally biased region" description="Polar residues" evidence="1">
    <location>
        <begin position="8"/>
        <end position="25"/>
    </location>
</feature>
<feature type="region of interest" description="Disordered" evidence="1">
    <location>
        <begin position="1"/>
        <end position="53"/>
    </location>
</feature>